<name>A0A401Q8G0_SCYTO</name>
<dbReference type="Proteomes" id="UP000288216">
    <property type="component" value="Unassembled WGS sequence"/>
</dbReference>
<organism evidence="1 2">
    <name type="scientific">Scyliorhinus torazame</name>
    <name type="common">Cloudy catshark</name>
    <name type="synonym">Catulus torazame</name>
    <dbReference type="NCBI Taxonomy" id="75743"/>
    <lineage>
        <taxon>Eukaryota</taxon>
        <taxon>Metazoa</taxon>
        <taxon>Chordata</taxon>
        <taxon>Craniata</taxon>
        <taxon>Vertebrata</taxon>
        <taxon>Chondrichthyes</taxon>
        <taxon>Elasmobranchii</taxon>
        <taxon>Galeomorphii</taxon>
        <taxon>Galeoidea</taxon>
        <taxon>Carcharhiniformes</taxon>
        <taxon>Scyliorhinidae</taxon>
        <taxon>Scyliorhinus</taxon>
    </lineage>
</organism>
<protein>
    <submittedName>
        <fullName evidence="1">Uncharacterized protein</fullName>
    </submittedName>
</protein>
<comment type="caution">
    <text evidence="1">The sequence shown here is derived from an EMBL/GenBank/DDBJ whole genome shotgun (WGS) entry which is preliminary data.</text>
</comment>
<keyword evidence="2" id="KW-1185">Reference proteome</keyword>
<dbReference type="AlphaFoldDB" id="A0A401Q8G0"/>
<evidence type="ECO:0000313" key="2">
    <source>
        <dbReference type="Proteomes" id="UP000288216"/>
    </source>
</evidence>
<sequence length="105" mass="12718">ELESRIMKEEETTKSFENWKEEEKKKLNYEMEKMKGMFIEEFKEMTQKNAALEAELLQIKSTSLQLKSSLGVLKDEREHDIQEESRRYQQEVMDLKNILDKQVWL</sequence>
<evidence type="ECO:0000313" key="1">
    <source>
        <dbReference type="EMBL" id="GCB81654.1"/>
    </source>
</evidence>
<gene>
    <name evidence="1" type="ORF">scyTo_0023167</name>
</gene>
<feature type="non-terminal residue" evidence="1">
    <location>
        <position position="1"/>
    </location>
</feature>
<proteinExistence type="predicted"/>
<dbReference type="EMBL" id="BFAA01026859">
    <property type="protein sequence ID" value="GCB81654.1"/>
    <property type="molecule type" value="Genomic_DNA"/>
</dbReference>
<reference evidence="1 2" key="1">
    <citation type="journal article" date="2018" name="Nat. Ecol. Evol.">
        <title>Shark genomes provide insights into elasmobranch evolution and the origin of vertebrates.</title>
        <authorList>
            <person name="Hara Y"/>
            <person name="Yamaguchi K"/>
            <person name="Onimaru K"/>
            <person name="Kadota M"/>
            <person name="Koyanagi M"/>
            <person name="Keeley SD"/>
            <person name="Tatsumi K"/>
            <person name="Tanaka K"/>
            <person name="Motone F"/>
            <person name="Kageyama Y"/>
            <person name="Nozu R"/>
            <person name="Adachi N"/>
            <person name="Nishimura O"/>
            <person name="Nakagawa R"/>
            <person name="Tanegashima C"/>
            <person name="Kiyatake I"/>
            <person name="Matsumoto R"/>
            <person name="Murakumo K"/>
            <person name="Nishida K"/>
            <person name="Terakita A"/>
            <person name="Kuratani S"/>
            <person name="Sato K"/>
            <person name="Hyodo S Kuraku.S."/>
        </authorList>
    </citation>
    <scope>NUCLEOTIDE SEQUENCE [LARGE SCALE GENOMIC DNA]</scope>
</reference>
<accession>A0A401Q8G0</accession>